<reference evidence="11 12" key="1">
    <citation type="journal article" date="2024" name="BMC Genomics">
        <title>Genome assembly of redclaw crayfish (Cherax quadricarinatus) provides insights into its immune adaptation and hypoxia tolerance.</title>
        <authorList>
            <person name="Liu Z."/>
            <person name="Zheng J."/>
            <person name="Li H."/>
            <person name="Fang K."/>
            <person name="Wang S."/>
            <person name="He J."/>
            <person name="Zhou D."/>
            <person name="Weng S."/>
            <person name="Chi M."/>
            <person name="Gu Z."/>
            <person name="He J."/>
            <person name="Li F."/>
            <person name="Wang M."/>
        </authorList>
    </citation>
    <scope>NUCLEOTIDE SEQUENCE [LARGE SCALE GENOMIC DNA]</scope>
    <source>
        <strain evidence="11">ZL_2023a</strain>
    </source>
</reference>
<evidence type="ECO:0000256" key="9">
    <source>
        <dbReference type="ARBA" id="ARBA00023242"/>
    </source>
</evidence>
<proteinExistence type="inferred from homology"/>
<evidence type="ECO:0000256" key="1">
    <source>
        <dbReference type="ARBA" id="ARBA00003805"/>
    </source>
</evidence>
<evidence type="ECO:0000256" key="3">
    <source>
        <dbReference type="ARBA" id="ARBA00004186"/>
    </source>
</evidence>
<feature type="compositionally biased region" description="Polar residues" evidence="10">
    <location>
        <begin position="76"/>
        <end position="89"/>
    </location>
</feature>
<feature type="region of interest" description="Disordered" evidence="10">
    <location>
        <begin position="187"/>
        <end position="237"/>
    </location>
</feature>
<evidence type="ECO:0000256" key="7">
    <source>
        <dbReference type="ARBA" id="ARBA00022553"/>
    </source>
</evidence>
<dbReference type="GO" id="GO:0005874">
    <property type="term" value="C:microtubule"/>
    <property type="evidence" value="ECO:0007669"/>
    <property type="project" value="UniProtKB-KW"/>
</dbReference>
<evidence type="ECO:0000256" key="2">
    <source>
        <dbReference type="ARBA" id="ARBA00004123"/>
    </source>
</evidence>
<protein>
    <recommendedName>
        <fullName evidence="5">Microtubule-associated protein Jupiter</fullName>
    </recommendedName>
</protein>
<evidence type="ECO:0000256" key="5">
    <source>
        <dbReference type="ARBA" id="ARBA00021471"/>
    </source>
</evidence>
<dbReference type="EMBL" id="JARKIK010000066">
    <property type="protein sequence ID" value="KAK8729736.1"/>
    <property type="molecule type" value="Genomic_DNA"/>
</dbReference>
<comment type="similarity">
    <text evidence="4">Belongs to the MAP Jupiter family.</text>
</comment>
<comment type="function">
    <text evidence="1">Binds to all microtubule populations.</text>
</comment>
<dbReference type="AlphaFoldDB" id="A0AAW0WR31"/>
<feature type="compositionally biased region" description="Low complexity" evidence="10">
    <location>
        <begin position="90"/>
        <end position="104"/>
    </location>
</feature>
<dbReference type="GO" id="GO:0005634">
    <property type="term" value="C:nucleus"/>
    <property type="evidence" value="ECO:0007669"/>
    <property type="project" value="UniProtKB-SubCell"/>
</dbReference>
<comment type="subcellular location">
    <subcellularLocation>
        <location evidence="3">Cytoplasm</location>
        <location evidence="3">Cytoskeleton</location>
        <location evidence="3">Spindle</location>
    </subcellularLocation>
    <subcellularLocation>
        <location evidence="2">Nucleus</location>
    </subcellularLocation>
</comment>
<dbReference type="PANTHER" id="PTHR34930:SF2">
    <property type="entry name" value="MICROTUBULE-ASSOCIATED PROTEIN JUPITER"/>
    <property type="match status" value="1"/>
</dbReference>
<organism evidence="11 12">
    <name type="scientific">Cherax quadricarinatus</name>
    <name type="common">Australian red claw crayfish</name>
    <dbReference type="NCBI Taxonomy" id="27406"/>
    <lineage>
        <taxon>Eukaryota</taxon>
        <taxon>Metazoa</taxon>
        <taxon>Ecdysozoa</taxon>
        <taxon>Arthropoda</taxon>
        <taxon>Crustacea</taxon>
        <taxon>Multicrustacea</taxon>
        <taxon>Malacostraca</taxon>
        <taxon>Eumalacostraca</taxon>
        <taxon>Eucarida</taxon>
        <taxon>Decapoda</taxon>
        <taxon>Pleocyemata</taxon>
        <taxon>Astacidea</taxon>
        <taxon>Parastacoidea</taxon>
        <taxon>Parastacidae</taxon>
        <taxon>Cherax</taxon>
    </lineage>
</organism>
<keyword evidence="7" id="KW-0597">Phosphoprotein</keyword>
<keyword evidence="6" id="KW-0963">Cytoplasm</keyword>
<evidence type="ECO:0000256" key="4">
    <source>
        <dbReference type="ARBA" id="ARBA00005344"/>
    </source>
</evidence>
<evidence type="ECO:0000313" key="12">
    <source>
        <dbReference type="Proteomes" id="UP001445076"/>
    </source>
</evidence>
<gene>
    <name evidence="11" type="ORF">OTU49_008293</name>
</gene>
<keyword evidence="8" id="KW-0493">Microtubule</keyword>
<sequence>MSSTSTFVGIGESQRVSSRVLKPPGGGSSISFGEDEDARPRPKTLPQQQAPQENSPKADTNGTASPQCENDAAATKENNPLAATNGSATNGSPSVGSNSGRSSNCATTPTSAKKLDTQSRLFGDDPGNDTTPSRKVRDHQRSNIFSDEPVTKPSGSANGPRAVFCRTWTRRDPVTGVGVLCWDIHAPRCAPNKRKGNRSDKAINPAARDSQETKTPEQPQQKQRQRVPPGGFSTQLW</sequence>
<dbReference type="InterPro" id="IPR033335">
    <property type="entry name" value="JUPITER"/>
</dbReference>
<dbReference type="GO" id="GO:0005819">
    <property type="term" value="C:spindle"/>
    <property type="evidence" value="ECO:0007669"/>
    <property type="project" value="UniProtKB-SubCell"/>
</dbReference>
<evidence type="ECO:0000256" key="10">
    <source>
        <dbReference type="SAM" id="MobiDB-lite"/>
    </source>
</evidence>
<keyword evidence="9" id="KW-0539">Nucleus</keyword>
<feature type="region of interest" description="Disordered" evidence="10">
    <location>
        <begin position="1"/>
        <end position="161"/>
    </location>
</feature>
<evidence type="ECO:0000256" key="8">
    <source>
        <dbReference type="ARBA" id="ARBA00022701"/>
    </source>
</evidence>
<evidence type="ECO:0000256" key="6">
    <source>
        <dbReference type="ARBA" id="ARBA00022490"/>
    </source>
</evidence>
<dbReference type="Proteomes" id="UP001445076">
    <property type="component" value="Unassembled WGS sequence"/>
</dbReference>
<feature type="compositionally biased region" description="Polar residues" evidence="10">
    <location>
        <begin position="45"/>
        <end position="68"/>
    </location>
</feature>
<dbReference type="PANTHER" id="PTHR34930">
    <property type="entry name" value="GEO05313P1"/>
    <property type="match status" value="1"/>
</dbReference>
<accession>A0AAW0WR31</accession>
<evidence type="ECO:0000313" key="11">
    <source>
        <dbReference type="EMBL" id="KAK8729736.1"/>
    </source>
</evidence>
<comment type="caution">
    <text evidence="11">The sequence shown here is derived from an EMBL/GenBank/DDBJ whole genome shotgun (WGS) entry which is preliminary data.</text>
</comment>
<keyword evidence="12" id="KW-1185">Reference proteome</keyword>
<name>A0AAW0WR31_CHEQU</name>